<organism evidence="10 11">
    <name type="scientific">Ascaris lumbricoides</name>
    <name type="common">Giant roundworm</name>
    <dbReference type="NCBI Taxonomy" id="6252"/>
    <lineage>
        <taxon>Eukaryota</taxon>
        <taxon>Metazoa</taxon>
        <taxon>Ecdysozoa</taxon>
        <taxon>Nematoda</taxon>
        <taxon>Chromadorea</taxon>
        <taxon>Rhabditida</taxon>
        <taxon>Spirurina</taxon>
        <taxon>Ascaridomorpha</taxon>
        <taxon>Ascaridoidea</taxon>
        <taxon>Ascarididae</taxon>
        <taxon>Ascaris</taxon>
    </lineage>
</organism>
<comment type="subcellular location">
    <subcellularLocation>
        <location evidence="1">Secreted</location>
    </subcellularLocation>
</comment>
<dbReference type="PANTHER" id="PTHR34399:SF3">
    <property type="entry name" value="AVID PROTEIN-RELATED"/>
    <property type="match status" value="1"/>
</dbReference>
<keyword evidence="10" id="KW-1185">Reference proteome</keyword>
<dbReference type="InterPro" id="IPR005469">
    <property type="entry name" value="Avidin"/>
</dbReference>
<sequence>MRVVVLFLLSPLFSLVLCECDSTEGSWINEKNSQLHLIQRGSTLSGSFNANTRLSGQHVDKVKHFAVNGIYSKDGMIAYTINFDASVGAFVGQCFTQDDEDVLKVTWLIKTKANSSNEYWMTTRVGEDIFKRKQTTIKQKKSEEEEKDDEEEPH</sequence>
<dbReference type="InterPro" id="IPR051764">
    <property type="entry name" value="Avidin/Streptavidin-rel"/>
</dbReference>
<dbReference type="GO" id="GO:0009374">
    <property type="term" value="F:biotin binding"/>
    <property type="evidence" value="ECO:0007669"/>
    <property type="project" value="InterPro"/>
</dbReference>
<dbReference type="AlphaFoldDB" id="A0A0M3HPK7"/>
<evidence type="ECO:0000256" key="2">
    <source>
        <dbReference type="ARBA" id="ARBA00006297"/>
    </source>
</evidence>
<dbReference type="SUPFAM" id="SSF50876">
    <property type="entry name" value="Avidin/streptavidin"/>
    <property type="match status" value="1"/>
</dbReference>
<keyword evidence="5" id="KW-1015">Disulfide bond</keyword>
<feature type="compositionally biased region" description="Acidic residues" evidence="8">
    <location>
        <begin position="145"/>
        <end position="154"/>
    </location>
</feature>
<comment type="similarity">
    <text evidence="2">Belongs to the avidin/streptavidin family.</text>
</comment>
<feature type="chain" id="PRO_5005656606" evidence="9">
    <location>
        <begin position="19"/>
        <end position="154"/>
    </location>
</feature>
<dbReference type="PANTHER" id="PTHR34399">
    <property type="entry name" value="AVIDIN-RELATED"/>
    <property type="match status" value="1"/>
</dbReference>
<dbReference type="PRINTS" id="PR00709">
    <property type="entry name" value="AVIDIN"/>
</dbReference>
<dbReference type="InterPro" id="IPR036896">
    <property type="entry name" value="Avidin-like_sf"/>
</dbReference>
<dbReference type="PROSITE" id="PS51326">
    <property type="entry name" value="AVIDIN_2"/>
    <property type="match status" value="1"/>
</dbReference>
<dbReference type="Proteomes" id="UP000036681">
    <property type="component" value="Unplaced"/>
</dbReference>
<dbReference type="InterPro" id="IPR005468">
    <property type="entry name" value="Avidin/str"/>
</dbReference>
<evidence type="ECO:0000256" key="3">
    <source>
        <dbReference type="ARBA" id="ARBA00022525"/>
    </source>
</evidence>
<reference evidence="11" key="1">
    <citation type="submission" date="2017-02" db="UniProtKB">
        <authorList>
            <consortium name="WormBaseParasite"/>
        </authorList>
    </citation>
    <scope>IDENTIFICATION</scope>
</reference>
<keyword evidence="3" id="KW-0964">Secreted</keyword>
<evidence type="ECO:0000256" key="9">
    <source>
        <dbReference type="SAM" id="SignalP"/>
    </source>
</evidence>
<evidence type="ECO:0000256" key="4">
    <source>
        <dbReference type="ARBA" id="ARBA00022729"/>
    </source>
</evidence>
<evidence type="ECO:0000256" key="5">
    <source>
        <dbReference type="ARBA" id="ARBA00023157"/>
    </source>
</evidence>
<dbReference type="GO" id="GO:0005576">
    <property type="term" value="C:extracellular region"/>
    <property type="evidence" value="ECO:0007669"/>
    <property type="project" value="UniProtKB-SubCell"/>
</dbReference>
<protein>
    <submittedName>
        <fullName evidence="11">Reelin domain-containing protein</fullName>
    </submittedName>
</protein>
<keyword evidence="6" id="KW-0325">Glycoprotein</keyword>
<evidence type="ECO:0000256" key="1">
    <source>
        <dbReference type="ARBA" id="ARBA00004613"/>
    </source>
</evidence>
<evidence type="ECO:0000256" key="6">
    <source>
        <dbReference type="ARBA" id="ARBA00023180"/>
    </source>
</evidence>
<dbReference type="Gene3D" id="2.40.128.30">
    <property type="entry name" value="Avidin-like"/>
    <property type="match status" value="1"/>
</dbReference>
<feature type="signal peptide" evidence="9">
    <location>
        <begin position="1"/>
        <end position="18"/>
    </location>
</feature>
<name>A0A0M3HPK7_ASCLU</name>
<keyword evidence="4 9" id="KW-0732">Signal</keyword>
<evidence type="ECO:0000256" key="8">
    <source>
        <dbReference type="SAM" id="MobiDB-lite"/>
    </source>
</evidence>
<evidence type="ECO:0000313" key="10">
    <source>
        <dbReference type="Proteomes" id="UP000036681"/>
    </source>
</evidence>
<evidence type="ECO:0000313" key="11">
    <source>
        <dbReference type="WBParaSite" id="ALUE_0000385001-mRNA-1"/>
    </source>
</evidence>
<feature type="region of interest" description="Disordered" evidence="8">
    <location>
        <begin position="134"/>
        <end position="154"/>
    </location>
</feature>
<evidence type="ECO:0000256" key="7">
    <source>
        <dbReference type="ARBA" id="ARBA00023267"/>
    </source>
</evidence>
<dbReference type="Pfam" id="PF01382">
    <property type="entry name" value="Avidin"/>
    <property type="match status" value="1"/>
</dbReference>
<accession>A0A0M3HPK7</accession>
<proteinExistence type="inferred from homology"/>
<dbReference type="WBParaSite" id="ALUE_0000385001-mRNA-1">
    <property type="protein sequence ID" value="ALUE_0000385001-mRNA-1"/>
    <property type="gene ID" value="ALUE_0000385001"/>
</dbReference>
<keyword evidence="7" id="KW-0092">Biotin</keyword>